<dbReference type="EMBL" id="NAOO01000010">
    <property type="protein sequence ID" value="RFB95912.1"/>
    <property type="molecule type" value="Genomic_DNA"/>
</dbReference>
<dbReference type="GO" id="GO:0016740">
    <property type="term" value="F:transferase activity"/>
    <property type="evidence" value="ECO:0007669"/>
    <property type="project" value="UniProtKB-KW"/>
</dbReference>
<dbReference type="Proteomes" id="UP000256748">
    <property type="component" value="Unassembled WGS sequence"/>
</dbReference>
<proteinExistence type="predicted"/>
<sequence length="70" mass="7677">MAAVLSEIVIRRARGQEIDAGMIEFAIAEAKGRGIERVALTSNAIRKDAHRFDERLGVTPSHVGFKMALK</sequence>
<accession>A0A3E1BS99</accession>
<evidence type="ECO:0000313" key="1">
    <source>
        <dbReference type="EMBL" id="RFB95912.1"/>
    </source>
</evidence>
<name>A0A3E1BS99_RHILT</name>
<reference evidence="1 2" key="1">
    <citation type="submission" date="2017-03" db="EMBL/GenBank/DDBJ databases">
        <title>Genome analysis of Rhizobial strains effectives or ineffectives for nitrogen fixation isolated from bean seeds.</title>
        <authorList>
            <person name="Peralta H."/>
            <person name="Aguilar-Vera A."/>
            <person name="Mora Y."/>
            <person name="Vargas-Lagunas C."/>
            <person name="Girard L."/>
            <person name="Mora J."/>
        </authorList>
    </citation>
    <scope>NUCLEOTIDE SEQUENCE [LARGE SCALE GENOMIC DNA]</scope>
    <source>
        <strain evidence="1 2">CCGM5</strain>
    </source>
</reference>
<organism evidence="1 2">
    <name type="scientific">Rhizobium leguminosarum bv. trifolii</name>
    <dbReference type="NCBI Taxonomy" id="386"/>
    <lineage>
        <taxon>Bacteria</taxon>
        <taxon>Pseudomonadati</taxon>
        <taxon>Pseudomonadota</taxon>
        <taxon>Alphaproteobacteria</taxon>
        <taxon>Hyphomicrobiales</taxon>
        <taxon>Rhizobiaceae</taxon>
        <taxon>Rhizobium/Agrobacterium group</taxon>
        <taxon>Rhizobium</taxon>
    </lineage>
</organism>
<evidence type="ECO:0000313" key="2">
    <source>
        <dbReference type="Proteomes" id="UP000256748"/>
    </source>
</evidence>
<gene>
    <name evidence="1" type="ORF">B5K10_10175</name>
</gene>
<dbReference type="Gene3D" id="3.40.630.30">
    <property type="match status" value="1"/>
</dbReference>
<keyword evidence="1" id="KW-0808">Transferase</keyword>
<comment type="caution">
    <text evidence="1">The sequence shown here is derived from an EMBL/GenBank/DDBJ whole genome shotgun (WGS) entry which is preliminary data.</text>
</comment>
<protein>
    <submittedName>
        <fullName evidence="1">GNAT family N-acetyltransferase</fullName>
    </submittedName>
</protein>
<dbReference type="SUPFAM" id="SSF55729">
    <property type="entry name" value="Acyl-CoA N-acyltransferases (Nat)"/>
    <property type="match status" value="1"/>
</dbReference>
<dbReference type="InterPro" id="IPR016181">
    <property type="entry name" value="Acyl_CoA_acyltransferase"/>
</dbReference>
<dbReference type="AlphaFoldDB" id="A0A3E1BS99"/>